<accession>A0ABY2TW38</accession>
<dbReference type="EMBL" id="SJDU01000017">
    <property type="protein sequence ID" value="TKZ36191.1"/>
    <property type="molecule type" value="Genomic_DNA"/>
</dbReference>
<feature type="compositionally biased region" description="Polar residues" evidence="1">
    <location>
        <begin position="105"/>
        <end position="116"/>
    </location>
</feature>
<sequence length="125" mass="13728">MKTLKNLIILLIFLSLAVLLFASCKNESKTGTGDADNNNESSEITLSHYAGDWYKGVDTNPYIIINSDGSLTIKDNSDDKREASQITRNSATSYTLHDESKLNFSSDTKGTFTPQGTDAIEITKK</sequence>
<proteinExistence type="predicted"/>
<evidence type="ECO:0000313" key="2">
    <source>
        <dbReference type="EMBL" id="TKZ36191.1"/>
    </source>
</evidence>
<evidence type="ECO:0008006" key="4">
    <source>
        <dbReference type="Google" id="ProtNLM"/>
    </source>
</evidence>
<protein>
    <recommendedName>
        <fullName evidence="4">Lipoprotein</fullName>
    </recommendedName>
</protein>
<feature type="region of interest" description="Disordered" evidence="1">
    <location>
        <begin position="105"/>
        <end position="125"/>
    </location>
</feature>
<keyword evidence="3" id="KW-1185">Reference proteome</keyword>
<dbReference type="PROSITE" id="PS51257">
    <property type="entry name" value="PROKAR_LIPOPROTEIN"/>
    <property type="match status" value="1"/>
</dbReference>
<evidence type="ECO:0000256" key="1">
    <source>
        <dbReference type="SAM" id="MobiDB-lite"/>
    </source>
</evidence>
<dbReference type="RefSeq" id="WP_137997335.1">
    <property type="nucleotide sequence ID" value="NZ_SJDU01000017.1"/>
</dbReference>
<gene>
    <name evidence="2" type="ORF">EZH24_01325</name>
</gene>
<dbReference type="Proteomes" id="UP000310168">
    <property type="component" value="Unassembled WGS sequence"/>
</dbReference>
<evidence type="ECO:0000313" key="3">
    <source>
        <dbReference type="Proteomes" id="UP000310168"/>
    </source>
</evidence>
<organism evidence="2 3">
    <name type="scientific">Brachyspira catarrhinii</name>
    <dbReference type="NCBI Taxonomy" id="2528966"/>
    <lineage>
        <taxon>Bacteria</taxon>
        <taxon>Pseudomonadati</taxon>
        <taxon>Spirochaetota</taxon>
        <taxon>Spirochaetia</taxon>
        <taxon>Brachyspirales</taxon>
        <taxon>Brachyspiraceae</taxon>
        <taxon>Brachyspira</taxon>
    </lineage>
</organism>
<comment type="caution">
    <text evidence="2">The sequence shown here is derived from an EMBL/GenBank/DDBJ whole genome shotgun (WGS) entry which is preliminary data.</text>
</comment>
<name>A0ABY2TW38_9SPIR</name>
<reference evidence="2 3" key="1">
    <citation type="journal article" date="2019" name="Anaerobe">
        <title>Brachyspira catarrhinii sp. nov., an anaerobic intestinal spirochaete isolated from vervet monkeys may have been misidentified as Brachyspira aalborgi in previous studies.</title>
        <authorList>
            <person name="Phillips N.D."/>
            <person name="La T."/>
            <person name="Hampson D.J."/>
        </authorList>
    </citation>
    <scope>NUCLEOTIDE SEQUENCE [LARGE SCALE GENOMIC DNA]</scope>
    <source>
        <strain evidence="2 3">Z12</strain>
    </source>
</reference>